<dbReference type="PANTHER" id="PTHR39193:SF1">
    <property type="entry name" value="5-DEOXY-GLUCURONATE ISOMERASE"/>
    <property type="match status" value="1"/>
</dbReference>
<dbReference type="OrthoDB" id="9799936at2"/>
<dbReference type="NCBIfam" id="TIGR04378">
    <property type="entry name" value="myo_inos_iolB"/>
    <property type="match status" value="1"/>
</dbReference>
<dbReference type="Pfam" id="PF04962">
    <property type="entry name" value="KduI"/>
    <property type="match status" value="1"/>
</dbReference>
<dbReference type="Proteomes" id="UP000197208">
    <property type="component" value="Unassembled WGS sequence"/>
</dbReference>
<gene>
    <name evidence="2" type="ORF">CBQ26_20560</name>
</gene>
<dbReference type="InterPro" id="IPR011051">
    <property type="entry name" value="RmlC_Cupin_sf"/>
</dbReference>
<dbReference type="InterPro" id="IPR014710">
    <property type="entry name" value="RmlC-like_jellyroll"/>
</dbReference>
<dbReference type="GO" id="GO:0019310">
    <property type="term" value="P:inositol catabolic process"/>
    <property type="evidence" value="ECO:0007669"/>
    <property type="project" value="InterPro"/>
</dbReference>
<proteinExistence type="predicted"/>
<keyword evidence="1 2" id="KW-0413">Isomerase</keyword>
<sequence length="269" mass="29662">MSTTSPHFHTLSGAEGLQALQDDSCELLDFAKLNLTAGQSVSGESEDREYLLVALSGRARVQVGDHTFDSVGGRASVFTGLPHSVYIPRGHSWTVTAHTDFQGALPSAPSDLDAAPYEIRPEQVNTGQWGTLNYARQFREILVAPNGLPASRLIVGETLTPSGHWSTYPPHRHEENVGSEKFHEEMYYFRVSSPEGWGLTRHYSPERGYDDTHTVRDDTLLAIPHGYHTYVSAPGYAGYYLWFLAGDGRAQGVKLDPDVGWVQKTVGML</sequence>
<dbReference type="PANTHER" id="PTHR39193">
    <property type="entry name" value="5-DEOXY-GLUCURONATE ISOMERASE"/>
    <property type="match status" value="1"/>
</dbReference>
<dbReference type="InterPro" id="IPR021120">
    <property type="entry name" value="KduI/IolB_isomerase"/>
</dbReference>
<dbReference type="PIRSF" id="PIRSF036628">
    <property type="entry name" value="IolB"/>
    <property type="match status" value="1"/>
</dbReference>
<keyword evidence="3" id="KW-1185">Reference proteome</keyword>
<protein>
    <submittedName>
        <fullName evidence="2">5-deoxy-glucuronate isomerase</fullName>
    </submittedName>
</protein>
<organism evidence="2 3">
    <name type="scientific">Deinococcus indicus</name>
    <dbReference type="NCBI Taxonomy" id="223556"/>
    <lineage>
        <taxon>Bacteria</taxon>
        <taxon>Thermotogati</taxon>
        <taxon>Deinococcota</taxon>
        <taxon>Deinococci</taxon>
        <taxon>Deinococcales</taxon>
        <taxon>Deinococcaceae</taxon>
        <taxon>Deinococcus</taxon>
    </lineage>
</organism>
<dbReference type="SUPFAM" id="SSF51182">
    <property type="entry name" value="RmlC-like cupins"/>
    <property type="match status" value="1"/>
</dbReference>
<comment type="caution">
    <text evidence="2">The sequence shown here is derived from an EMBL/GenBank/DDBJ whole genome shotgun (WGS) entry which is preliminary data.</text>
</comment>
<name>A0A246BDS0_9DEIO</name>
<evidence type="ECO:0000313" key="3">
    <source>
        <dbReference type="Proteomes" id="UP000197208"/>
    </source>
</evidence>
<accession>A0A246BDS0</accession>
<evidence type="ECO:0000313" key="2">
    <source>
        <dbReference type="EMBL" id="OWL93251.1"/>
    </source>
</evidence>
<dbReference type="InterPro" id="IPR024203">
    <property type="entry name" value="Deoxy-glucuronate_isom_IolB"/>
</dbReference>
<dbReference type="AlphaFoldDB" id="A0A246BDS0"/>
<dbReference type="GO" id="GO:0008880">
    <property type="term" value="F:glucuronate isomerase activity"/>
    <property type="evidence" value="ECO:0007669"/>
    <property type="project" value="InterPro"/>
</dbReference>
<evidence type="ECO:0000256" key="1">
    <source>
        <dbReference type="ARBA" id="ARBA00023235"/>
    </source>
</evidence>
<dbReference type="EMBL" id="NHMK01000038">
    <property type="protein sequence ID" value="OWL93251.1"/>
    <property type="molecule type" value="Genomic_DNA"/>
</dbReference>
<dbReference type="RefSeq" id="WP_088250478.1">
    <property type="nucleotide sequence ID" value="NZ_BNAM01000015.1"/>
</dbReference>
<reference evidence="2 3" key="1">
    <citation type="submission" date="2017-05" db="EMBL/GenBank/DDBJ databases">
        <title>De novo genome assembly of Deniococcus indicus strain DR1.</title>
        <authorList>
            <person name="Chauhan D."/>
            <person name="Yennamalli R.M."/>
            <person name="Priyadarshini R."/>
        </authorList>
    </citation>
    <scope>NUCLEOTIDE SEQUENCE [LARGE SCALE GENOMIC DNA]</scope>
    <source>
        <strain evidence="2 3">DR1</strain>
    </source>
</reference>
<dbReference type="Gene3D" id="2.60.120.10">
    <property type="entry name" value="Jelly Rolls"/>
    <property type="match status" value="2"/>
</dbReference>